<keyword evidence="2" id="KW-1185">Reference proteome</keyword>
<dbReference type="Proteomes" id="UP001596958">
    <property type="component" value="Unassembled WGS sequence"/>
</dbReference>
<organism evidence="1 2">
    <name type="scientific">Mucilaginibacter calamicampi</name>
    <dbReference type="NCBI Taxonomy" id="1302352"/>
    <lineage>
        <taxon>Bacteria</taxon>
        <taxon>Pseudomonadati</taxon>
        <taxon>Bacteroidota</taxon>
        <taxon>Sphingobacteriia</taxon>
        <taxon>Sphingobacteriales</taxon>
        <taxon>Sphingobacteriaceae</taxon>
        <taxon>Mucilaginibacter</taxon>
    </lineage>
</organism>
<proteinExistence type="predicted"/>
<gene>
    <name evidence="1" type="ORF">ACFQZS_17195</name>
</gene>
<reference evidence="2" key="1">
    <citation type="journal article" date="2019" name="Int. J. Syst. Evol. Microbiol.">
        <title>The Global Catalogue of Microorganisms (GCM) 10K type strain sequencing project: providing services to taxonomists for standard genome sequencing and annotation.</title>
        <authorList>
            <consortium name="The Broad Institute Genomics Platform"/>
            <consortium name="The Broad Institute Genome Sequencing Center for Infectious Disease"/>
            <person name="Wu L."/>
            <person name="Ma J."/>
        </authorList>
    </citation>
    <scope>NUCLEOTIDE SEQUENCE [LARGE SCALE GENOMIC DNA]</scope>
    <source>
        <strain evidence="2">CCUG 63418</strain>
    </source>
</reference>
<accession>A0ABW2Z326</accession>
<comment type="caution">
    <text evidence="1">The sequence shown here is derived from an EMBL/GenBank/DDBJ whole genome shotgun (WGS) entry which is preliminary data.</text>
</comment>
<protein>
    <submittedName>
        <fullName evidence="1">Uncharacterized protein</fullName>
    </submittedName>
</protein>
<sequence>MGSRYCIDTLYRIKGGFVPEKIFVFQTESMGLEVLKKAVDFYFTTLLETELYVKEVPQDSALFEQESLRLFGLSEEEAISGSVNVAHRCWTK</sequence>
<dbReference type="RefSeq" id="WP_377102202.1">
    <property type="nucleotide sequence ID" value="NZ_JBHTHU010000021.1"/>
</dbReference>
<evidence type="ECO:0000313" key="2">
    <source>
        <dbReference type="Proteomes" id="UP001596958"/>
    </source>
</evidence>
<evidence type="ECO:0000313" key="1">
    <source>
        <dbReference type="EMBL" id="MFD0751893.1"/>
    </source>
</evidence>
<dbReference type="EMBL" id="JBHTHU010000021">
    <property type="protein sequence ID" value="MFD0751893.1"/>
    <property type="molecule type" value="Genomic_DNA"/>
</dbReference>
<name>A0ABW2Z326_9SPHI</name>